<sequence length="300" mass="32624">MYEQRARSFTGISAFKKDYVVITAVDDELADQGIDHSIVFRYAGGSWGKKTLEGATRGSMVLDDGRRIFNMGTDGRIFILNLPGMSEEHVDTSDEGPSDLLTLRATRLIGDGIYAAGMGRHVYKRTGDGAWLRIDDGVFLEKEKRTRATGFNAIDGFSEDDIYCAGYAGEVWHFDGGAWIRKQSPGNVALNCILCAEDGLVYACGMAGTIIRGRGDAWEAIAQDVTQSDFMGIASFKGALYLSSHEGLFRATGDLVEKVDPGISIDTAYLDCADGRIWSVGPRDIACSDDAASWIRIVNP</sequence>
<dbReference type="SUPFAM" id="SSF63829">
    <property type="entry name" value="Calcium-dependent phosphotriesterase"/>
    <property type="match status" value="1"/>
</dbReference>
<dbReference type="RefSeq" id="WP_265126197.1">
    <property type="nucleotide sequence ID" value="NZ_JAPCHY010000001.1"/>
</dbReference>
<reference evidence="1 2" key="1">
    <citation type="submission" date="2022-10" db="EMBL/GenBank/DDBJ databases">
        <title>Xanthomonas sp. H13-6.</title>
        <authorList>
            <person name="Liu X."/>
            <person name="Deng Z."/>
            <person name="Jiang Y."/>
            <person name="Yu T."/>
            <person name="Ai J."/>
        </authorList>
    </citation>
    <scope>NUCLEOTIDE SEQUENCE [LARGE SCALE GENOMIC DNA]</scope>
    <source>
        <strain evidence="1 2">H13-6</strain>
    </source>
</reference>
<organism evidence="1 2">
    <name type="scientific">Xanthomonas chitinilytica</name>
    <dbReference type="NCBI Taxonomy" id="2989819"/>
    <lineage>
        <taxon>Bacteria</taxon>
        <taxon>Pseudomonadati</taxon>
        <taxon>Pseudomonadota</taxon>
        <taxon>Gammaproteobacteria</taxon>
        <taxon>Lysobacterales</taxon>
        <taxon>Lysobacteraceae</taxon>
        <taxon>Xanthomonas</taxon>
    </lineage>
</organism>
<keyword evidence="2" id="KW-1185">Reference proteome</keyword>
<name>A0ABT3JSW9_9XANT</name>
<protein>
    <submittedName>
        <fullName evidence="1">Uncharacterized protein</fullName>
    </submittedName>
</protein>
<proteinExistence type="predicted"/>
<dbReference type="EMBL" id="JAPCHY010000001">
    <property type="protein sequence ID" value="MCW4471260.1"/>
    <property type="molecule type" value="Genomic_DNA"/>
</dbReference>
<gene>
    <name evidence="1" type="ORF">OK345_01900</name>
</gene>
<evidence type="ECO:0000313" key="1">
    <source>
        <dbReference type="EMBL" id="MCW4471260.1"/>
    </source>
</evidence>
<evidence type="ECO:0000313" key="2">
    <source>
        <dbReference type="Proteomes" id="UP001209922"/>
    </source>
</evidence>
<dbReference type="Proteomes" id="UP001209922">
    <property type="component" value="Unassembled WGS sequence"/>
</dbReference>
<accession>A0ABT3JSW9</accession>
<comment type="caution">
    <text evidence="1">The sequence shown here is derived from an EMBL/GenBank/DDBJ whole genome shotgun (WGS) entry which is preliminary data.</text>
</comment>